<accession>A0A0A9B4D9</accession>
<proteinExistence type="predicted"/>
<organism evidence="1">
    <name type="scientific">Arundo donax</name>
    <name type="common">Giant reed</name>
    <name type="synonym">Donax arundinaceus</name>
    <dbReference type="NCBI Taxonomy" id="35708"/>
    <lineage>
        <taxon>Eukaryota</taxon>
        <taxon>Viridiplantae</taxon>
        <taxon>Streptophyta</taxon>
        <taxon>Embryophyta</taxon>
        <taxon>Tracheophyta</taxon>
        <taxon>Spermatophyta</taxon>
        <taxon>Magnoliopsida</taxon>
        <taxon>Liliopsida</taxon>
        <taxon>Poales</taxon>
        <taxon>Poaceae</taxon>
        <taxon>PACMAD clade</taxon>
        <taxon>Arundinoideae</taxon>
        <taxon>Arundineae</taxon>
        <taxon>Arundo</taxon>
    </lineage>
</organism>
<name>A0A0A9B4D9_ARUDO</name>
<evidence type="ECO:0000313" key="1">
    <source>
        <dbReference type="EMBL" id="JAD54157.1"/>
    </source>
</evidence>
<protein>
    <submittedName>
        <fullName evidence="1">Uncharacterized protein</fullName>
    </submittedName>
</protein>
<dbReference type="AlphaFoldDB" id="A0A0A9B4D9"/>
<reference evidence="1" key="1">
    <citation type="submission" date="2014-09" db="EMBL/GenBank/DDBJ databases">
        <authorList>
            <person name="Magalhaes I.L.F."/>
            <person name="Oliveira U."/>
            <person name="Santos F.R."/>
            <person name="Vidigal T.H.D.A."/>
            <person name="Brescovit A.D."/>
            <person name="Santos A.J."/>
        </authorList>
    </citation>
    <scope>NUCLEOTIDE SEQUENCE</scope>
    <source>
        <tissue evidence="1">Shoot tissue taken approximately 20 cm above the soil surface</tissue>
    </source>
</reference>
<dbReference type="EMBL" id="GBRH01243738">
    <property type="protein sequence ID" value="JAD54157.1"/>
    <property type="molecule type" value="Transcribed_RNA"/>
</dbReference>
<reference evidence="1" key="2">
    <citation type="journal article" date="2015" name="Data Brief">
        <title>Shoot transcriptome of the giant reed, Arundo donax.</title>
        <authorList>
            <person name="Barrero R.A."/>
            <person name="Guerrero F.D."/>
            <person name="Moolhuijzen P."/>
            <person name="Goolsby J.A."/>
            <person name="Tidwell J."/>
            <person name="Bellgard S.E."/>
            <person name="Bellgard M.I."/>
        </authorList>
    </citation>
    <scope>NUCLEOTIDE SEQUENCE</scope>
    <source>
        <tissue evidence="1">Shoot tissue taken approximately 20 cm above the soil surface</tissue>
    </source>
</reference>
<sequence>MKVSSSVIRALSLKPSLHWNTLSRLECMFQLTLIYS</sequence>